<accession>A0A5P8YL03</accession>
<proteinExistence type="predicted"/>
<accession>A0A3G5L2V7</accession>
<accession>A0A384LC74</accession>
<dbReference type="EMBL" id="AL590842">
    <property type="protein sequence ID" value="CAL19218.1"/>
    <property type="molecule type" value="Genomic_DNA"/>
</dbReference>
<dbReference type="PIR" id="AH0066">
    <property type="entry name" value="AH0066"/>
</dbReference>
<dbReference type="STRING" id="214092.YPO0538"/>
<accession>A0A2S9PAR3</accession>
<reference evidence="1 2" key="1">
    <citation type="journal article" date="2001" name="Nature">
        <title>Genome sequence of Yersinia pestis, the causative agent of plague.</title>
        <authorList>
            <person name="Parkhill J."/>
            <person name="Wren B.W."/>
            <person name="Thomson N.R."/>
            <person name="Titball R.W."/>
            <person name="Holden M.T.G."/>
            <person name="Prentice M.B."/>
            <person name="Sebaihia M."/>
            <person name="James K.D."/>
            <person name="Churcher C."/>
            <person name="Mungall K.L."/>
            <person name="Baker S."/>
            <person name="Basham D."/>
            <person name="Bentley S.D."/>
            <person name="Brooks K."/>
            <person name="Cerdeno-Tarraga A.M."/>
            <person name="Chillingworth T."/>
            <person name="Cronin A."/>
            <person name="Davies R.M."/>
            <person name="Davis P."/>
            <person name="Dougan G."/>
            <person name="Feltwell T."/>
            <person name="Hamlin N."/>
            <person name="Holroyd S."/>
            <person name="Jagels K."/>
            <person name="Leather S."/>
            <person name="Karlyshev A.V."/>
            <person name="Moule S."/>
            <person name="Oyston P.C.F."/>
            <person name="Quail M."/>
            <person name="Rutherford K."/>
            <person name="Simmonds M."/>
            <person name="Skelton J."/>
            <person name="Stevens K."/>
            <person name="Whitehead S."/>
            <person name="Barrell B.G."/>
        </authorList>
    </citation>
    <scope>NUCLEOTIDE SEQUENCE [LARGE SCALE GENOMIC DNA]</scope>
    <source>
        <strain evidence="2">CO-92 / Biovar Orientalis</strain>
    </source>
</reference>
<dbReference type="PaxDb" id="214092-YPO0538"/>
<dbReference type="Proteomes" id="UP000000815">
    <property type="component" value="Chromosome"/>
</dbReference>
<dbReference type="PATRIC" id="fig|632.153.peg.1813"/>
<evidence type="ECO:0000313" key="1">
    <source>
        <dbReference type="EMBL" id="CAL19218.1"/>
    </source>
</evidence>
<dbReference type="KEGG" id="ype:YPO0538"/>
<name>A0A384LC74_YERPE</name>
<evidence type="ECO:0000313" key="2">
    <source>
        <dbReference type="Proteomes" id="UP000000815"/>
    </source>
</evidence>
<gene>
    <name evidence="1" type="ordered locus">YPO0538</name>
</gene>
<sequence length="36" mass="3941">MLSLTLVAAVFLTVLLCLALTYLFMGNSHHSTESNE</sequence>
<dbReference type="AlphaFoldDB" id="A0A384LC74"/>
<protein>
    <submittedName>
        <fullName evidence="1">Uncharacterized protein</fullName>
    </submittedName>
</protein>
<organism evidence="1 2">
    <name type="scientific">Yersinia pestis</name>
    <dbReference type="NCBI Taxonomy" id="632"/>
    <lineage>
        <taxon>Bacteria</taxon>
        <taxon>Pseudomonadati</taxon>
        <taxon>Pseudomonadota</taxon>
        <taxon>Gammaproteobacteria</taxon>
        <taxon>Enterobacterales</taxon>
        <taxon>Yersiniaceae</taxon>
        <taxon>Yersinia</taxon>
    </lineage>
</organism>
<keyword evidence="2" id="KW-1185">Reference proteome</keyword>
<accession>Q0WJC8</accession>